<evidence type="ECO:0000256" key="4">
    <source>
        <dbReference type="ARBA" id="ARBA00023136"/>
    </source>
</evidence>
<dbReference type="GO" id="GO:0005125">
    <property type="term" value="F:cytokine activity"/>
    <property type="evidence" value="ECO:0007669"/>
    <property type="project" value="UniProtKB-KW"/>
</dbReference>
<reference evidence="7" key="1">
    <citation type="submission" date="2018-11" db="EMBL/GenBank/DDBJ databases">
        <authorList>
            <person name="Alioto T."/>
            <person name="Alioto T."/>
        </authorList>
    </citation>
    <scope>NUCLEOTIDE SEQUENCE</scope>
</reference>
<comment type="subcellular location">
    <subcellularLocation>
        <location evidence="1">Membrane</location>
    </subcellularLocation>
</comment>
<protein>
    <recommendedName>
        <fullName evidence="6">THD domain-containing protein</fullName>
    </recommendedName>
</protein>
<keyword evidence="4 5" id="KW-0472">Membrane</keyword>
<evidence type="ECO:0000256" key="3">
    <source>
        <dbReference type="ARBA" id="ARBA00022514"/>
    </source>
</evidence>
<dbReference type="PANTHER" id="PTHR11471:SF13">
    <property type="entry name" value="TNF FAMILY PROFILE DOMAIN-CONTAINING PROTEIN"/>
    <property type="match status" value="1"/>
</dbReference>
<dbReference type="SUPFAM" id="SSF49842">
    <property type="entry name" value="TNF-like"/>
    <property type="match status" value="1"/>
</dbReference>
<dbReference type="GO" id="GO:0005615">
    <property type="term" value="C:extracellular space"/>
    <property type="evidence" value="ECO:0007669"/>
    <property type="project" value="UniProtKB-KW"/>
</dbReference>
<evidence type="ECO:0000256" key="1">
    <source>
        <dbReference type="ARBA" id="ARBA00004370"/>
    </source>
</evidence>
<dbReference type="PANTHER" id="PTHR11471">
    <property type="entry name" value="TUMOR NECROSIS FACTOR FAMILY MEMBER"/>
    <property type="match status" value="1"/>
</dbReference>
<keyword evidence="5" id="KW-1133">Transmembrane helix</keyword>
<dbReference type="Pfam" id="PF00229">
    <property type="entry name" value="TNF"/>
    <property type="match status" value="1"/>
</dbReference>
<name>A0A8B6D905_MYTGA</name>
<dbReference type="InterPro" id="IPR008983">
    <property type="entry name" value="Tumour_necrosis_fac-like_dom"/>
</dbReference>
<accession>A0A8B6D905</accession>
<sequence>MSSLRRRTESTTNILDDNDTNIWTNRQKKIRGYLQKSFIVNTILLVALVVLLIFKVGLYEKDKKTLKDNEVSFGTTNSNNGVCIPCDSLGSTVKANDTLFDSISRTEDGRKICCYKDQEYMQKMISRMMDPMITKPALDIGTNLAWTYKYDHLGTAHRNDVTYNEKNHSIEIVETNIYFVYSAITFDFGDVTTVGLYRHKIKQWLKLLPKTERQPLLRSRFGGSSETRRVYTSFLCGTFKLDSGLVVQSEISPEAIKHVKKSKYANYFGLFKI</sequence>
<feature type="transmembrane region" description="Helical" evidence="5">
    <location>
        <begin position="38"/>
        <end position="59"/>
    </location>
</feature>
<dbReference type="Proteomes" id="UP000596742">
    <property type="component" value="Unassembled WGS sequence"/>
</dbReference>
<comment type="caution">
    <text evidence="7">The sequence shown here is derived from an EMBL/GenBank/DDBJ whole genome shotgun (WGS) entry which is preliminary data.</text>
</comment>
<dbReference type="EMBL" id="UYJE01003037">
    <property type="protein sequence ID" value="VDI15991.1"/>
    <property type="molecule type" value="Genomic_DNA"/>
</dbReference>
<evidence type="ECO:0000256" key="5">
    <source>
        <dbReference type="SAM" id="Phobius"/>
    </source>
</evidence>
<evidence type="ECO:0000313" key="8">
    <source>
        <dbReference type="Proteomes" id="UP000596742"/>
    </source>
</evidence>
<keyword evidence="8" id="KW-1185">Reference proteome</keyword>
<feature type="domain" description="THD" evidence="6">
    <location>
        <begin position="146"/>
        <end position="273"/>
    </location>
</feature>
<dbReference type="InterPro" id="IPR006052">
    <property type="entry name" value="TNF_dom"/>
</dbReference>
<dbReference type="GO" id="GO:0016020">
    <property type="term" value="C:membrane"/>
    <property type="evidence" value="ECO:0007669"/>
    <property type="project" value="UniProtKB-SubCell"/>
</dbReference>
<comment type="similarity">
    <text evidence="2">Belongs to the tumor necrosis factor family.</text>
</comment>
<evidence type="ECO:0000259" key="6">
    <source>
        <dbReference type="Pfam" id="PF00229"/>
    </source>
</evidence>
<dbReference type="GO" id="GO:0005164">
    <property type="term" value="F:tumor necrosis factor receptor binding"/>
    <property type="evidence" value="ECO:0007669"/>
    <property type="project" value="InterPro"/>
</dbReference>
<dbReference type="Gene3D" id="2.60.120.40">
    <property type="match status" value="1"/>
</dbReference>
<evidence type="ECO:0000313" key="7">
    <source>
        <dbReference type="EMBL" id="VDI15991.1"/>
    </source>
</evidence>
<dbReference type="OrthoDB" id="6143528at2759"/>
<organism evidence="7 8">
    <name type="scientific">Mytilus galloprovincialis</name>
    <name type="common">Mediterranean mussel</name>
    <dbReference type="NCBI Taxonomy" id="29158"/>
    <lineage>
        <taxon>Eukaryota</taxon>
        <taxon>Metazoa</taxon>
        <taxon>Spiralia</taxon>
        <taxon>Lophotrochozoa</taxon>
        <taxon>Mollusca</taxon>
        <taxon>Bivalvia</taxon>
        <taxon>Autobranchia</taxon>
        <taxon>Pteriomorphia</taxon>
        <taxon>Mytilida</taxon>
        <taxon>Mytiloidea</taxon>
        <taxon>Mytilidae</taxon>
        <taxon>Mytilinae</taxon>
        <taxon>Mytilus</taxon>
    </lineage>
</organism>
<evidence type="ECO:0000256" key="2">
    <source>
        <dbReference type="ARBA" id="ARBA00008670"/>
    </source>
</evidence>
<gene>
    <name evidence="7" type="ORF">MGAL_10B001389</name>
</gene>
<dbReference type="AlphaFoldDB" id="A0A8B6D905"/>
<proteinExistence type="inferred from homology"/>
<keyword evidence="3" id="KW-0202">Cytokine</keyword>
<keyword evidence="5" id="KW-0812">Transmembrane</keyword>
<dbReference type="GO" id="GO:0006955">
    <property type="term" value="P:immune response"/>
    <property type="evidence" value="ECO:0007669"/>
    <property type="project" value="InterPro"/>
</dbReference>